<proteinExistence type="inferred from homology"/>
<evidence type="ECO:0000313" key="5">
    <source>
        <dbReference type="EMBL" id="COX41186.1"/>
    </source>
</evidence>
<dbReference type="Pfam" id="PF01812">
    <property type="entry name" value="5-FTHF_cyc-lig"/>
    <property type="match status" value="1"/>
</dbReference>
<sequence>MLVPALAVDRQGVRLGRGRGFYDRSLRCRDPHARLVAVVRTVELVDVLPSEPHDVPMTHALTPERGLIALPCGE</sequence>
<dbReference type="Gene3D" id="3.40.50.10420">
    <property type="entry name" value="NagB/RpiA/CoA transferase-like"/>
    <property type="match status" value="1"/>
</dbReference>
<evidence type="ECO:0000313" key="4">
    <source>
        <dbReference type="EMBL" id="COV48539.1"/>
    </source>
</evidence>
<dbReference type="PANTHER" id="PTHR23407">
    <property type="entry name" value="ATPASE INHIBITOR/5-FORMYLTETRAHYDROFOLATE CYCLO-LIGASE"/>
    <property type="match status" value="1"/>
</dbReference>
<dbReference type="InterPro" id="IPR037171">
    <property type="entry name" value="NagB/RpiA_transferase-like"/>
</dbReference>
<protein>
    <submittedName>
        <fullName evidence="5">5-formyltetrahydrofolate cyclo-ligase</fullName>
    </submittedName>
</protein>
<name>A0A655JQT7_MYCTX</name>
<evidence type="ECO:0000256" key="2">
    <source>
        <dbReference type="ARBA" id="ARBA00022741"/>
    </source>
</evidence>
<dbReference type="Proteomes" id="UP000044938">
    <property type="component" value="Unassembled WGS sequence"/>
</dbReference>
<dbReference type="GO" id="GO:0035999">
    <property type="term" value="P:tetrahydrofolate interconversion"/>
    <property type="evidence" value="ECO:0007669"/>
    <property type="project" value="TreeGrafter"/>
</dbReference>
<dbReference type="GO" id="GO:0030272">
    <property type="term" value="F:5-formyltetrahydrofolate cyclo-ligase activity"/>
    <property type="evidence" value="ECO:0007669"/>
    <property type="project" value="TreeGrafter"/>
</dbReference>
<gene>
    <name evidence="5" type="primary">ygfA</name>
    <name evidence="4" type="ORF">ERS007720_00323</name>
    <name evidence="5" type="ORF">ERS007741_04347</name>
</gene>
<dbReference type="InterPro" id="IPR024185">
    <property type="entry name" value="FTHF_cligase-like_sf"/>
</dbReference>
<reference evidence="6 7" key="1">
    <citation type="submission" date="2015-03" db="EMBL/GenBank/DDBJ databases">
        <authorList>
            <consortium name="Pathogen Informatics"/>
        </authorList>
    </citation>
    <scope>NUCLEOTIDE SEQUENCE [LARGE SCALE GENOMIC DNA]</scope>
    <source>
        <strain evidence="4 6">M09401471</strain>
        <strain evidence="5 7">P00601463</strain>
    </source>
</reference>
<evidence type="ECO:0000256" key="1">
    <source>
        <dbReference type="ARBA" id="ARBA00010638"/>
    </source>
</evidence>
<dbReference type="SUPFAM" id="SSF100950">
    <property type="entry name" value="NagB/RpiA/CoA transferase-like"/>
    <property type="match status" value="1"/>
</dbReference>
<keyword evidence="5" id="KW-0436">Ligase</keyword>
<dbReference type="EMBL" id="CSAJ01000022">
    <property type="protein sequence ID" value="COV48539.1"/>
    <property type="molecule type" value="Genomic_DNA"/>
</dbReference>
<dbReference type="InterPro" id="IPR002698">
    <property type="entry name" value="FTHF_cligase"/>
</dbReference>
<comment type="similarity">
    <text evidence="1">Belongs to the 5-formyltetrahydrofolate cyclo-ligase family.</text>
</comment>
<evidence type="ECO:0000256" key="3">
    <source>
        <dbReference type="ARBA" id="ARBA00022840"/>
    </source>
</evidence>
<dbReference type="EMBL" id="CHKL01000882">
    <property type="protein sequence ID" value="COX41186.1"/>
    <property type="molecule type" value="Genomic_DNA"/>
</dbReference>
<keyword evidence="3" id="KW-0067">ATP-binding</keyword>
<dbReference type="AlphaFoldDB" id="A0A655JQT7"/>
<dbReference type="GO" id="GO:0005524">
    <property type="term" value="F:ATP binding"/>
    <property type="evidence" value="ECO:0007669"/>
    <property type="project" value="UniProtKB-KW"/>
</dbReference>
<dbReference type="GO" id="GO:0009396">
    <property type="term" value="P:folic acid-containing compound biosynthetic process"/>
    <property type="evidence" value="ECO:0007669"/>
    <property type="project" value="TreeGrafter"/>
</dbReference>
<organism evidence="5 7">
    <name type="scientific">Mycobacterium tuberculosis</name>
    <dbReference type="NCBI Taxonomy" id="1773"/>
    <lineage>
        <taxon>Bacteria</taxon>
        <taxon>Bacillati</taxon>
        <taxon>Actinomycetota</taxon>
        <taxon>Actinomycetes</taxon>
        <taxon>Mycobacteriales</taxon>
        <taxon>Mycobacteriaceae</taxon>
        <taxon>Mycobacterium</taxon>
        <taxon>Mycobacterium tuberculosis complex</taxon>
    </lineage>
</organism>
<accession>A0A655JQT7</accession>
<dbReference type="Proteomes" id="UP000048600">
    <property type="component" value="Unassembled WGS sequence"/>
</dbReference>
<evidence type="ECO:0000313" key="7">
    <source>
        <dbReference type="Proteomes" id="UP000048600"/>
    </source>
</evidence>
<evidence type="ECO:0000313" key="6">
    <source>
        <dbReference type="Proteomes" id="UP000044938"/>
    </source>
</evidence>
<keyword evidence="2" id="KW-0547">Nucleotide-binding</keyword>
<dbReference type="PANTHER" id="PTHR23407:SF1">
    <property type="entry name" value="5-FORMYLTETRAHYDROFOLATE CYCLO-LIGASE"/>
    <property type="match status" value="1"/>
</dbReference>